<keyword evidence="1" id="KW-0732">Signal</keyword>
<protein>
    <recommendedName>
        <fullName evidence="4">DUF5723 domain-containing protein</fullName>
    </recommendedName>
</protein>
<evidence type="ECO:0008006" key="4">
    <source>
        <dbReference type="Google" id="ProtNLM"/>
    </source>
</evidence>
<feature type="chain" id="PRO_5046883194" description="DUF5723 domain-containing protein" evidence="1">
    <location>
        <begin position="23"/>
        <end position="459"/>
    </location>
</feature>
<sequence length="459" mass="51806">MKNKYKIFVLSLFGLAAIPSFGQHNFDIELYGGPSYSYFKTQAVSAESDIKFSNLIQPHIGINFLKKIAPNYQMSLQGEYLARRVGFRESGAGYSYENNSSIFNNNFMNLSVGVRRIWEKSNYNLFLQGSVGGIFDRELNDYSFSQPTDIRTKVSMMGRVEAGVQFPIKNNYLVLGVRHQQGFREFENLNFSNDNVQLSLNGSGSFTGLFVGFGINTDMWSKENRKPKDSKKASLDNPWSDGLYVMGAASLRKKDNPINDPTDDFQNVSTSSSLGLGYRWKDFSMEAGYSKFRGRNVFEMISEEGIPVSAYHRKFQVSTIPLTLRYDRHLPFSEKIRFGISFTTHVPVNSNNEGENTMGVSGVRTIDGVGYPYSSEIKGIKTNSKGVFFNSGFYAEMPLFRTSLIAFKASRNYGSPAFDRASVNYQVNGLPKSFENNGTLNGWLLELEYRLPINNLLKK</sequence>
<reference evidence="2 3" key="1">
    <citation type="submission" date="2016-10" db="EMBL/GenBank/DDBJ databases">
        <authorList>
            <person name="Varghese N."/>
            <person name="Submissions S."/>
        </authorList>
    </citation>
    <scope>NUCLEOTIDE SEQUENCE [LARGE SCALE GENOMIC DNA]</scope>
    <source>
        <strain evidence="2 3">DSM 17997</strain>
    </source>
</reference>
<organism evidence="2 3">
    <name type="scientific">Rhodonellum ikkaensis</name>
    <dbReference type="NCBI Taxonomy" id="336829"/>
    <lineage>
        <taxon>Bacteria</taxon>
        <taxon>Pseudomonadati</taxon>
        <taxon>Bacteroidota</taxon>
        <taxon>Cytophagia</taxon>
        <taxon>Cytophagales</taxon>
        <taxon>Cytophagaceae</taxon>
        <taxon>Rhodonellum</taxon>
    </lineage>
</organism>
<feature type="signal peptide" evidence="1">
    <location>
        <begin position="1"/>
        <end position="22"/>
    </location>
</feature>
<keyword evidence="3" id="KW-1185">Reference proteome</keyword>
<dbReference type="Proteomes" id="UP000199663">
    <property type="component" value="Unassembled WGS sequence"/>
</dbReference>
<dbReference type="RefSeq" id="WP_022582137.1">
    <property type="nucleotide sequence ID" value="NZ_FNQC01000004.1"/>
</dbReference>
<dbReference type="EMBL" id="FNQC01000004">
    <property type="protein sequence ID" value="SDZ01647.1"/>
    <property type="molecule type" value="Genomic_DNA"/>
</dbReference>
<accession>A0A1H3PKS6</accession>
<gene>
    <name evidence="2" type="ORF">SAMN05444412_104320</name>
</gene>
<evidence type="ECO:0000256" key="1">
    <source>
        <dbReference type="SAM" id="SignalP"/>
    </source>
</evidence>
<name>A0A1H3PKS6_9BACT</name>
<comment type="caution">
    <text evidence="2">The sequence shown here is derived from an EMBL/GenBank/DDBJ whole genome shotgun (WGS) entry which is preliminary data.</text>
</comment>
<evidence type="ECO:0000313" key="3">
    <source>
        <dbReference type="Proteomes" id="UP000199663"/>
    </source>
</evidence>
<evidence type="ECO:0000313" key="2">
    <source>
        <dbReference type="EMBL" id="SDZ01647.1"/>
    </source>
</evidence>
<proteinExistence type="predicted"/>